<dbReference type="KEGG" id="cnc:CNE_1c11700"/>
<sequence length="139" mass="15195">MKKRSNYQPRPVAIPMTAQNTRHVDLTFYADLAGFISAPSDTGYNRLMRTLELITLAMKAQGIQDYDVQLGSARRAMAGVFGRWQRSAKVTVLDLEALTLRAAAPSIEEAIGRTRLDTFTAAHAITKATMQAQGAPVEA</sequence>
<protein>
    <submittedName>
        <fullName evidence="1">Uncharacterized protein</fullName>
    </submittedName>
</protein>
<gene>
    <name evidence="1" type="ordered locus">CNE_1c11700</name>
</gene>
<accession>G0ER07</accession>
<dbReference type="GeneID" id="34308659"/>
<evidence type="ECO:0000313" key="2">
    <source>
        <dbReference type="Proteomes" id="UP000006798"/>
    </source>
</evidence>
<dbReference type="HOGENOM" id="CLU_1841797_0_0_4"/>
<dbReference type="EMBL" id="CP002877">
    <property type="protein sequence ID" value="AEI76525.1"/>
    <property type="molecule type" value="Genomic_DNA"/>
</dbReference>
<reference evidence="1 2" key="1">
    <citation type="journal article" date="2011" name="J. Bacteriol.">
        <title>Complete genome sequence of the type strain Cupriavidus necator N-1.</title>
        <authorList>
            <person name="Poehlein A."/>
            <person name="Kusian B."/>
            <person name="Friedrich B."/>
            <person name="Daniel R."/>
            <person name="Bowien B."/>
        </authorList>
    </citation>
    <scope>NUCLEOTIDE SEQUENCE [LARGE SCALE GENOMIC DNA]</scope>
    <source>
        <strain evidence="2">ATCC 43291 / DSM 13513 / CCUG 52238 / LMG 8453 / N-1</strain>
    </source>
</reference>
<organism evidence="1 2">
    <name type="scientific">Cupriavidus necator (strain ATCC 43291 / DSM 13513 / CCUG 52238 / LMG 8453 / N-1)</name>
    <name type="common">Ralstonia eutropha</name>
    <dbReference type="NCBI Taxonomy" id="1042878"/>
    <lineage>
        <taxon>Bacteria</taxon>
        <taxon>Pseudomonadati</taxon>
        <taxon>Pseudomonadota</taxon>
        <taxon>Betaproteobacteria</taxon>
        <taxon>Burkholderiales</taxon>
        <taxon>Burkholderiaceae</taxon>
        <taxon>Cupriavidus</taxon>
    </lineage>
</organism>
<proteinExistence type="predicted"/>
<dbReference type="RefSeq" id="WP_013956178.1">
    <property type="nucleotide sequence ID" value="NC_015726.1"/>
</dbReference>
<name>G0ER07_CUPNN</name>
<dbReference type="AlphaFoldDB" id="G0ER07"/>
<dbReference type="Proteomes" id="UP000006798">
    <property type="component" value="Chromosome 1"/>
</dbReference>
<evidence type="ECO:0000313" key="1">
    <source>
        <dbReference type="EMBL" id="AEI76525.1"/>
    </source>
</evidence>